<accession>A0A087HB70</accession>
<dbReference type="PANTHER" id="PTHR46162:SF43">
    <property type="entry name" value="TRAF-LIKE FAMILY PROTEIN"/>
    <property type="match status" value="1"/>
</dbReference>
<keyword evidence="2" id="KW-1185">Reference proteome</keyword>
<dbReference type="InterPro" id="IPR008974">
    <property type="entry name" value="TRAF-like"/>
</dbReference>
<sequence>MNLIIHCVYRTLVVYPNGNKQDSGSGYLSLYVAIDNSTLVGAQQAFYADLRFYVFNKN</sequence>
<dbReference type="OrthoDB" id="969002at2759"/>
<reference evidence="2" key="1">
    <citation type="journal article" date="2015" name="Nat. Plants">
        <title>Genome expansion of Arabis alpina linked with retrotransposition and reduced symmetric DNA methylation.</title>
        <authorList>
            <person name="Willing E.M."/>
            <person name="Rawat V."/>
            <person name="Mandakova T."/>
            <person name="Maumus F."/>
            <person name="James G.V."/>
            <person name="Nordstroem K.J."/>
            <person name="Becker C."/>
            <person name="Warthmann N."/>
            <person name="Chica C."/>
            <person name="Szarzynska B."/>
            <person name="Zytnicki M."/>
            <person name="Albani M.C."/>
            <person name="Kiefer C."/>
            <person name="Bergonzi S."/>
            <person name="Castaings L."/>
            <person name="Mateos J.L."/>
            <person name="Berns M.C."/>
            <person name="Bujdoso N."/>
            <person name="Piofczyk T."/>
            <person name="de Lorenzo L."/>
            <person name="Barrero-Sicilia C."/>
            <person name="Mateos I."/>
            <person name="Piednoel M."/>
            <person name="Hagmann J."/>
            <person name="Chen-Min-Tao R."/>
            <person name="Iglesias-Fernandez R."/>
            <person name="Schuster S.C."/>
            <person name="Alonso-Blanco C."/>
            <person name="Roudier F."/>
            <person name="Carbonero P."/>
            <person name="Paz-Ares J."/>
            <person name="Davis S.J."/>
            <person name="Pecinka A."/>
            <person name="Quesneville H."/>
            <person name="Colot V."/>
            <person name="Lysak M.A."/>
            <person name="Weigel D."/>
            <person name="Coupland G."/>
            <person name="Schneeberger K."/>
        </authorList>
    </citation>
    <scope>NUCLEOTIDE SEQUENCE [LARGE SCALE GENOMIC DNA]</scope>
    <source>
        <strain evidence="2">cv. Pajares</strain>
    </source>
</reference>
<evidence type="ECO:0000313" key="2">
    <source>
        <dbReference type="Proteomes" id="UP000029120"/>
    </source>
</evidence>
<gene>
    <name evidence="1" type="ordered locus">AALP_Aa3g236200</name>
</gene>
<dbReference type="Proteomes" id="UP000029120">
    <property type="component" value="Chromosome 3"/>
</dbReference>
<dbReference type="Gramene" id="KFK39372">
    <property type="protein sequence ID" value="KFK39372"/>
    <property type="gene ID" value="AALP_AA3G236200"/>
</dbReference>
<dbReference type="eggNOG" id="KOG1987">
    <property type="taxonomic scope" value="Eukaryota"/>
</dbReference>
<dbReference type="EMBL" id="CM002871">
    <property type="protein sequence ID" value="KFK39372.1"/>
    <property type="molecule type" value="Genomic_DNA"/>
</dbReference>
<dbReference type="AlphaFoldDB" id="A0A087HB70"/>
<evidence type="ECO:0000313" key="1">
    <source>
        <dbReference type="EMBL" id="KFK39372.1"/>
    </source>
</evidence>
<dbReference type="InterPro" id="IPR002083">
    <property type="entry name" value="MATH/TRAF_dom"/>
</dbReference>
<dbReference type="PANTHER" id="PTHR46162">
    <property type="entry name" value="TRAF-LIKE FAMILY PROTEIN"/>
    <property type="match status" value="1"/>
</dbReference>
<dbReference type="CDD" id="cd00121">
    <property type="entry name" value="MATH"/>
    <property type="match status" value="1"/>
</dbReference>
<name>A0A087HB70_ARAAL</name>
<organism evidence="1 2">
    <name type="scientific">Arabis alpina</name>
    <name type="common">Alpine rock-cress</name>
    <dbReference type="NCBI Taxonomy" id="50452"/>
    <lineage>
        <taxon>Eukaryota</taxon>
        <taxon>Viridiplantae</taxon>
        <taxon>Streptophyta</taxon>
        <taxon>Embryophyta</taxon>
        <taxon>Tracheophyta</taxon>
        <taxon>Spermatophyta</taxon>
        <taxon>Magnoliopsida</taxon>
        <taxon>eudicotyledons</taxon>
        <taxon>Gunneridae</taxon>
        <taxon>Pentapetalae</taxon>
        <taxon>rosids</taxon>
        <taxon>malvids</taxon>
        <taxon>Brassicales</taxon>
        <taxon>Brassicaceae</taxon>
        <taxon>Arabideae</taxon>
        <taxon>Arabis</taxon>
    </lineage>
</organism>
<dbReference type="Gene3D" id="2.60.210.10">
    <property type="entry name" value="Apoptosis, Tumor Necrosis Factor Receptor Associated Protein 2, Chain A"/>
    <property type="match status" value="1"/>
</dbReference>
<proteinExistence type="predicted"/>
<protein>
    <submittedName>
        <fullName evidence="1">Uncharacterized protein</fullName>
    </submittedName>
</protein>
<dbReference type="SUPFAM" id="SSF49599">
    <property type="entry name" value="TRAF domain-like"/>
    <property type="match status" value="1"/>
</dbReference>